<dbReference type="EMBL" id="LDXE02000003">
    <property type="protein sequence ID" value="PBN73008.1"/>
    <property type="molecule type" value="Genomic_DNA"/>
</dbReference>
<keyword evidence="3" id="KW-0378">Hydrolase</keyword>
<protein>
    <submittedName>
        <fullName evidence="3">Glycosyl hydrolase</fullName>
    </submittedName>
    <submittedName>
        <fullName evidence="6">Ybl149</fullName>
    </submittedName>
</protein>
<evidence type="ECO:0000259" key="1">
    <source>
        <dbReference type="Pfam" id="PF07944"/>
    </source>
</evidence>
<dbReference type="InterPro" id="IPR008928">
    <property type="entry name" value="6-hairpin_glycosidase_sf"/>
</dbReference>
<evidence type="ECO:0000313" key="10">
    <source>
        <dbReference type="Proteomes" id="UP000255057"/>
    </source>
</evidence>
<dbReference type="Proteomes" id="UP000305093">
    <property type="component" value="Unassembled WGS sequence"/>
</dbReference>
<reference evidence="7 11" key="5">
    <citation type="submission" date="2018-12" db="EMBL/GenBank/DDBJ databases">
        <title>Food and Water Safety Consortium.</title>
        <authorList>
            <person name="Tyson S."/>
            <person name="Peterson C.-L."/>
            <person name="Olson A."/>
            <person name="Tyler S."/>
            <person name="Cabral J."/>
            <person name="Lynch T."/>
            <person name="Knox N."/>
            <person name="Van Domselaar G."/>
            <person name="Graham M."/>
        </authorList>
    </citation>
    <scope>NUCLEOTIDE SEQUENCE [LARGE SCALE GENOMIC DNA]</scope>
    <source>
        <strain evidence="7 11">FWSEC0419</strain>
    </source>
</reference>
<dbReference type="AlphaFoldDB" id="A0A0H0EKA9"/>
<dbReference type="RefSeq" id="WP_000575889.1">
    <property type="nucleotide sequence ID" value="NZ_AP018808.1"/>
</dbReference>
<reference evidence="4" key="2">
    <citation type="submission" date="2017-03" db="EMBL/GenBank/DDBJ databases">
        <title>The mobilome is the main driver of stx2-positive O26:H11 Escherichia coli strains evolution.</title>
        <authorList>
            <person name="Delannoy S."/>
            <person name="Mariani-Kurkdjian P."/>
            <person name="Webb H.E."/>
            <person name="Bonacorsi S."/>
            <person name="Fach P."/>
        </authorList>
    </citation>
    <scope>NUCLEOTIDE SEQUENCE</scope>
    <source>
        <strain evidence="4">34870</strain>
    </source>
</reference>
<evidence type="ECO:0000313" key="6">
    <source>
        <dbReference type="EMBL" id="STN14520.1"/>
    </source>
</evidence>
<dbReference type="Pfam" id="PF20736">
    <property type="entry name" value="Glyco_hydro127M"/>
    <property type="match status" value="1"/>
</dbReference>
<dbReference type="EMBL" id="VOTT01000021">
    <property type="protein sequence ID" value="MPU47939.1"/>
    <property type="molecule type" value="Genomic_DNA"/>
</dbReference>
<dbReference type="GO" id="GO:0016787">
    <property type="term" value="F:hydrolase activity"/>
    <property type="evidence" value="ECO:0007669"/>
    <property type="project" value="UniProtKB-KW"/>
</dbReference>
<evidence type="ECO:0000313" key="5">
    <source>
        <dbReference type="EMBL" id="PZZ71207.1"/>
    </source>
</evidence>
<accession>A0A0H0EKA9</accession>
<feature type="domain" description="Non-reducing end beta-L-arabinofuranosidase-like GH127 middle" evidence="2">
    <location>
        <begin position="425"/>
        <end position="510"/>
    </location>
</feature>
<dbReference type="EMBL" id="QFSS01000026">
    <property type="protein sequence ID" value="PZZ71207.1"/>
    <property type="molecule type" value="Genomic_DNA"/>
</dbReference>
<evidence type="ECO:0000259" key="2">
    <source>
        <dbReference type="Pfam" id="PF20736"/>
    </source>
</evidence>
<evidence type="ECO:0000313" key="12">
    <source>
        <dbReference type="Proteomes" id="UP000392867"/>
    </source>
</evidence>
<reference evidence="5 9" key="3">
    <citation type="submission" date="2018-05" db="EMBL/GenBank/DDBJ databases">
        <title>Genomic sequencing of EHEC O26 New European Clone.</title>
        <authorList>
            <person name="Karnisova L."/>
            <person name="Nunvar J."/>
            <person name="Marejkova M."/>
            <person name="Mellmann A."/>
            <person name="Drevinek P."/>
            <person name="Blahova K."/>
            <person name="Bielaszewska M."/>
        </authorList>
    </citation>
    <scope>NUCLEOTIDE SEQUENCE [LARGE SCALE GENOMIC DNA]</scope>
    <source>
        <strain evidence="5 9">14-391</strain>
    </source>
</reference>
<evidence type="ECO:0000313" key="8">
    <source>
        <dbReference type="Proteomes" id="UP000036331"/>
    </source>
</evidence>
<evidence type="ECO:0000313" key="3">
    <source>
        <dbReference type="EMBL" id="MPU47939.1"/>
    </source>
</evidence>
<dbReference type="Proteomes" id="UP000255057">
    <property type="component" value="Unassembled WGS sequence"/>
</dbReference>
<evidence type="ECO:0000313" key="9">
    <source>
        <dbReference type="Proteomes" id="UP000248865"/>
    </source>
</evidence>
<dbReference type="InterPro" id="IPR049174">
    <property type="entry name" value="Beta-AFase-like"/>
</dbReference>
<dbReference type="GO" id="GO:0005975">
    <property type="term" value="P:carbohydrate metabolic process"/>
    <property type="evidence" value="ECO:0007669"/>
    <property type="project" value="InterPro"/>
</dbReference>
<dbReference type="Proteomes" id="UP000248865">
    <property type="component" value="Unassembled WGS sequence"/>
</dbReference>
<dbReference type="EMBL" id="UGFO01000006">
    <property type="protein sequence ID" value="STN14520.1"/>
    <property type="molecule type" value="Genomic_DNA"/>
</dbReference>
<dbReference type="Proteomes" id="UP000036331">
    <property type="component" value="Unassembled WGS sequence"/>
</dbReference>
<dbReference type="EMBL" id="RROO01000011">
    <property type="protein sequence ID" value="TJF68569.1"/>
    <property type="molecule type" value="Genomic_DNA"/>
</dbReference>
<organism evidence="3 12">
    <name type="scientific">Escherichia coli</name>
    <dbReference type="NCBI Taxonomy" id="562"/>
    <lineage>
        <taxon>Bacteria</taxon>
        <taxon>Pseudomonadati</taxon>
        <taxon>Pseudomonadota</taxon>
        <taxon>Gammaproteobacteria</taxon>
        <taxon>Enterobacterales</taxon>
        <taxon>Enterobacteriaceae</taxon>
        <taxon>Escherichia</taxon>
    </lineage>
</organism>
<dbReference type="PANTHER" id="PTHR43465">
    <property type="entry name" value="DUF1680 DOMAIN PROTEIN (AFU_ORTHOLOGUE AFUA_1G08910)"/>
    <property type="match status" value="1"/>
</dbReference>
<proteinExistence type="predicted"/>
<dbReference type="PANTHER" id="PTHR43465:SF2">
    <property type="entry name" value="DUF1680 DOMAIN PROTEIN (AFU_ORTHOLOGUE AFUA_1G08910)"/>
    <property type="match status" value="1"/>
</dbReference>
<dbReference type="InterPro" id="IPR012878">
    <property type="entry name" value="Beta-AFase-like_GH127_cat"/>
</dbReference>
<name>A0A0H0EKA9_ECOLX</name>
<evidence type="ECO:0000313" key="4">
    <source>
        <dbReference type="EMBL" id="PBN73008.1"/>
    </source>
</evidence>
<reference evidence="6 10" key="4">
    <citation type="submission" date="2018-06" db="EMBL/GenBank/DDBJ databases">
        <authorList>
            <consortium name="Pathogen Informatics"/>
            <person name="Doyle S."/>
        </authorList>
    </citation>
    <scope>NUCLEOTIDE SEQUENCE [LARGE SCALE GENOMIC DNA]</scope>
    <source>
        <strain evidence="6 10">NCTC8960</strain>
    </source>
</reference>
<dbReference type="InterPro" id="IPR049046">
    <property type="entry name" value="Beta-AFase-like_GH127_middle"/>
</dbReference>
<dbReference type="SUPFAM" id="SSF48208">
    <property type="entry name" value="Six-hairpin glycosidases"/>
    <property type="match status" value="1"/>
</dbReference>
<reference evidence="3 12" key="6">
    <citation type="submission" date="2019-08" db="EMBL/GenBank/DDBJ databases">
        <title>Identification of Water Treatment Resistant and Multidrug Resistant Urinary Pathogenic Escherichia coli in Wastewater.</title>
        <authorList>
            <person name="Neumann N."/>
        </authorList>
    </citation>
    <scope>NUCLEOTIDE SEQUENCE [LARGE SCALE GENOMIC DNA]</scope>
    <source>
        <strain evidence="3 12">WU2356</strain>
    </source>
</reference>
<evidence type="ECO:0000313" key="7">
    <source>
        <dbReference type="EMBL" id="TJF68569.1"/>
    </source>
</evidence>
<dbReference type="Proteomes" id="UP000392867">
    <property type="component" value="Unassembled WGS sequence"/>
</dbReference>
<reference evidence="4 8" key="1">
    <citation type="journal article" date="2015" name="Genome Announc.">
        <title>Draft Genome Sequences of Human-Pathogenic Escherichia coli O26:H11 Strains Carrying the stx2 Gene Only and Circulating in France.</title>
        <authorList>
            <person name="Delannoy S."/>
            <person name="Mariani-Kurkdjian P."/>
            <person name="Bonacorsi S."/>
            <person name="Liguori S."/>
            <person name="Ison S.A."/>
            <person name="Fach P."/>
        </authorList>
    </citation>
    <scope>NUCLEOTIDE SEQUENCE [LARGE SCALE GENOMIC DNA]</scope>
    <source>
        <strain evidence="4 8">34870</strain>
    </source>
</reference>
<feature type="domain" description="Non-reducing end beta-L-arabinofuranosidase-like GH127 catalytic" evidence="1">
    <location>
        <begin position="74"/>
        <end position="407"/>
    </location>
</feature>
<sequence length="622" mass="71554">MIFFNDIKPTGWLKNKMEWYMNGHIGELDKLVPHLITEHKIYGRDRITPRTVSAEDGVIKKQNNPDDNMMQYYWWDSETQSNWKDGYCRSAYLLDNKEWQEKASDLCLELIDTQDDDGYIGIYDSSLKFNCKAENGEFWAQATALRFVLGCYESTRNESLLTSLTQAAQCIMAGYPKETSHPFVVEQGFAGHSHGLTITDVFYRLYEITNNIEYLSYCLWLYEDYSAGCVSEQDLQYKNVIDPGYLLKGHGVHTYEHIRALAIAASQRPQYQTALDIFLSQLKYYLTPSGAPIGDEWITGRTANATYTGYEYCSVHELFSTYVMLIKLTTNIGLADDAEWLFYNASFGMQHPILHAIMYCKTDNCYEANERKHPDSNQFNTRYKYSPTHEEAAVCCVPNTARTIPAFVENMFQENNNGFTALFYGPCEFYGTFNNVAIKITQLTEYPHDLSVKCLIEPESSVRFALSFRYPGWAKMMIINGVTFTKNDTQNSLIILDRTWQHHDVIDIKFIADIQFNTDLCGDTYISRGPVLYAIELESDILIKKTLLNGKYFDSGYIPCSRADESIQFSYADMESFSYSTSPEGKQYIEGCFYLNKTKIVRKLIPFGQTILRKVTFSNIES</sequence>
<dbReference type="Pfam" id="PF07944">
    <property type="entry name" value="Beta-AFase-like_GH127_cat"/>
    <property type="match status" value="1"/>
</dbReference>
<gene>
    <name evidence="6" type="primary">ybl149</name>
    <name evidence="4" type="ORF">ABE91_015190</name>
    <name evidence="7" type="ORF">C9194_08090</name>
    <name evidence="5" type="ORF">DIV22_08100</name>
    <name evidence="3" type="ORF">FVB16_03535</name>
    <name evidence="6" type="ORF">NCTC8960_04911</name>
</gene>
<evidence type="ECO:0000313" key="11">
    <source>
        <dbReference type="Proteomes" id="UP000305093"/>
    </source>
</evidence>